<protein>
    <submittedName>
        <fullName evidence="11">RING/U-box</fullName>
    </submittedName>
</protein>
<dbReference type="InterPro" id="IPR002867">
    <property type="entry name" value="IBR_dom"/>
</dbReference>
<feature type="domain" description="C3H1-type" evidence="9">
    <location>
        <begin position="1"/>
        <end position="26"/>
    </location>
</feature>
<dbReference type="GO" id="GO:0000151">
    <property type="term" value="C:ubiquitin ligase complex"/>
    <property type="evidence" value="ECO:0007669"/>
    <property type="project" value="TreeGrafter"/>
</dbReference>
<dbReference type="InterPro" id="IPR051628">
    <property type="entry name" value="LUBAC_E3_Ligases"/>
</dbReference>
<dbReference type="eggNOG" id="KOG1812">
    <property type="taxonomic scope" value="Eukaryota"/>
</dbReference>
<evidence type="ECO:0000256" key="6">
    <source>
        <dbReference type="ARBA" id="ARBA00022786"/>
    </source>
</evidence>
<dbReference type="InterPro" id="IPR044066">
    <property type="entry name" value="TRIAD_supradom"/>
</dbReference>
<accession>S3D4R4</accession>
<comment type="pathway">
    <text evidence="1">Protein modification; protein ubiquitination.</text>
</comment>
<dbReference type="HOGENOM" id="CLU_004235_1_0_1"/>
<keyword evidence="7 8" id="KW-0862">Zinc</keyword>
<dbReference type="RefSeq" id="XP_008081154.1">
    <property type="nucleotide sequence ID" value="XM_008082963.1"/>
</dbReference>
<evidence type="ECO:0000256" key="5">
    <source>
        <dbReference type="ARBA" id="ARBA00022771"/>
    </source>
</evidence>
<dbReference type="SMART" id="SM00356">
    <property type="entry name" value="ZnF_C3H1"/>
    <property type="match status" value="3"/>
</dbReference>
<evidence type="ECO:0000256" key="2">
    <source>
        <dbReference type="ARBA" id="ARBA00022679"/>
    </source>
</evidence>
<dbReference type="STRING" id="1116229.S3D4R4"/>
<evidence type="ECO:0000259" key="10">
    <source>
        <dbReference type="PROSITE" id="PS51873"/>
    </source>
</evidence>
<dbReference type="Pfam" id="PF01485">
    <property type="entry name" value="IBR"/>
    <property type="match status" value="1"/>
</dbReference>
<evidence type="ECO:0000256" key="3">
    <source>
        <dbReference type="ARBA" id="ARBA00022723"/>
    </source>
</evidence>
<dbReference type="OrthoDB" id="10009520at2759"/>
<keyword evidence="6" id="KW-0833">Ubl conjugation pathway</keyword>
<proteinExistence type="predicted"/>
<organism evidence="11 12">
    <name type="scientific">Glarea lozoyensis (strain ATCC 20868 / MF5171)</name>
    <dbReference type="NCBI Taxonomy" id="1116229"/>
    <lineage>
        <taxon>Eukaryota</taxon>
        <taxon>Fungi</taxon>
        <taxon>Dikarya</taxon>
        <taxon>Ascomycota</taxon>
        <taxon>Pezizomycotina</taxon>
        <taxon>Leotiomycetes</taxon>
        <taxon>Helotiales</taxon>
        <taxon>Helotiaceae</taxon>
        <taxon>Glarea</taxon>
    </lineage>
</organism>
<dbReference type="SUPFAM" id="SSF90229">
    <property type="entry name" value="CCCH zinc finger"/>
    <property type="match status" value="2"/>
</dbReference>
<evidence type="ECO:0000256" key="4">
    <source>
        <dbReference type="ARBA" id="ARBA00022737"/>
    </source>
</evidence>
<feature type="domain" description="RING-type" evidence="10">
    <location>
        <begin position="584"/>
        <end position="803"/>
    </location>
</feature>
<dbReference type="GO" id="GO:0097039">
    <property type="term" value="P:protein linear polyubiquitination"/>
    <property type="evidence" value="ECO:0007669"/>
    <property type="project" value="TreeGrafter"/>
</dbReference>
<name>S3D4R4_GLAL2</name>
<evidence type="ECO:0000313" key="11">
    <source>
        <dbReference type="EMBL" id="EPE32099.1"/>
    </source>
</evidence>
<evidence type="ECO:0000259" key="9">
    <source>
        <dbReference type="PROSITE" id="PS50103"/>
    </source>
</evidence>
<reference evidence="11 12" key="1">
    <citation type="journal article" date="2013" name="BMC Genomics">
        <title>Genomics-driven discovery of the pneumocandin biosynthetic gene cluster in the fungus Glarea lozoyensis.</title>
        <authorList>
            <person name="Chen L."/>
            <person name="Yue Q."/>
            <person name="Zhang X."/>
            <person name="Xiang M."/>
            <person name="Wang C."/>
            <person name="Li S."/>
            <person name="Che Y."/>
            <person name="Ortiz-Lopez F.J."/>
            <person name="Bills G.F."/>
            <person name="Liu X."/>
            <person name="An Z."/>
        </authorList>
    </citation>
    <scope>NUCLEOTIDE SEQUENCE [LARGE SCALE GENOMIC DNA]</scope>
    <source>
        <strain evidence="12">ATCC 20868 / MF5171</strain>
    </source>
</reference>
<dbReference type="PROSITE" id="PS50103">
    <property type="entry name" value="ZF_C3H1"/>
    <property type="match status" value="2"/>
</dbReference>
<evidence type="ECO:0000256" key="1">
    <source>
        <dbReference type="ARBA" id="ARBA00004906"/>
    </source>
</evidence>
<dbReference type="InterPro" id="IPR013083">
    <property type="entry name" value="Znf_RING/FYVE/PHD"/>
</dbReference>
<dbReference type="PROSITE" id="PS51873">
    <property type="entry name" value="TRIAD"/>
    <property type="match status" value="1"/>
</dbReference>
<evidence type="ECO:0000256" key="7">
    <source>
        <dbReference type="ARBA" id="ARBA00022833"/>
    </source>
</evidence>
<dbReference type="Pfam" id="PF22191">
    <property type="entry name" value="IBR_1"/>
    <property type="match status" value="1"/>
</dbReference>
<dbReference type="AlphaFoldDB" id="S3D4R4"/>
<dbReference type="OMA" id="ACHEPHV"/>
<keyword evidence="2" id="KW-0808">Transferase</keyword>
<evidence type="ECO:0000256" key="8">
    <source>
        <dbReference type="PROSITE-ProRule" id="PRU00723"/>
    </source>
</evidence>
<dbReference type="GO" id="GO:0008270">
    <property type="term" value="F:zinc ion binding"/>
    <property type="evidence" value="ECO:0007669"/>
    <property type="project" value="UniProtKB-KW"/>
</dbReference>
<dbReference type="InterPro" id="IPR036855">
    <property type="entry name" value="Znf_CCCH_sf"/>
</dbReference>
<keyword evidence="4" id="KW-0677">Repeat</keyword>
<dbReference type="KEGG" id="glz:GLAREA_12181"/>
<dbReference type="GO" id="GO:0043161">
    <property type="term" value="P:proteasome-mediated ubiquitin-dependent protein catabolic process"/>
    <property type="evidence" value="ECO:0007669"/>
    <property type="project" value="TreeGrafter"/>
</dbReference>
<dbReference type="GeneID" id="19471222"/>
<sequence length="809" mass="90031">MTPLCKFFANGYCRNGDSCNFIHDPNTSTIQDLAPVASLLSTTEKLNLNLSAVASRNEEAKPVQTCRFFLQGRCNKGKGCRYNHDPTIPLPQQSLLEVASVDYPQIPIDTRSIVRCKFLSSPGGCQNNLCPYLHSVYDSGVEKKATGEEEDEEQADDFIRNLLGATVYFDEVGHIQKVSFPTDFSLACITGFVRETTPEALINTLRGFGFNITVDCVRILRPTASSEPKTTVKVEDPLFARELTLRLENQRSTLRAVPVPVNSQQTNCRKVYISWHKSTRSVWVNFGSSEIANRVAQKINEAWTIVLSDVPSDATPKDVEESIKSPYDKPRHIKLGPISYEASDAEVSVVVRSSLEKHGPLESFYLAPTNKGKRVKATALFADEADARLARSLNNCPINILKKGKLTVAIIQSAKIKVSTAVYTATKGELDAESKTWEEQHLRLHIYQDAVKRFTTLKIEGSSTQDIAHARNTLDRILSGIVLKDGENIVWDPSFSSNGRAYKRLKSIEKELHILIVRDKIRRQLQYYGASETVQYAVQEIVVLKEEFSKNLDIEKDQHHTDSAIVSGGRTLEIRSSLAALSTPDGNCPICFDDPDTPVRTLCKHTYCLECFENCCTSAPSTSTNGFRIQCYGDGGNCPGVFTLAELKDHLSSTAFESVLKSSFDEYVQCHPKDFHYCPTPGCGYVYRCTSASNSKPPAHTCPNCLELLCTYCHARHGDYTCAEYKDIESGGYEALEKLKKELNIKDCPNCKTPMEKTEGCNHMTCGGCKAHICWVCMALFETSGPCYAHMTEQHGGIGLQELNRLVNW</sequence>
<dbReference type="PANTHER" id="PTHR22770">
    <property type="entry name" value="UBIQUITIN CONJUGATING ENZYME 7 INTERACTING PROTEIN-RELATED"/>
    <property type="match status" value="1"/>
</dbReference>
<evidence type="ECO:0000313" key="12">
    <source>
        <dbReference type="Proteomes" id="UP000016922"/>
    </source>
</evidence>
<keyword evidence="12" id="KW-1185">Reference proteome</keyword>
<dbReference type="PANTHER" id="PTHR22770:SF13">
    <property type="entry name" value="RING-TYPE DOMAIN-CONTAINING PROTEIN"/>
    <property type="match status" value="1"/>
</dbReference>
<dbReference type="Pfam" id="PF00642">
    <property type="entry name" value="zf-CCCH"/>
    <property type="match status" value="1"/>
</dbReference>
<dbReference type="CDD" id="cd20335">
    <property type="entry name" value="BRcat_RBR"/>
    <property type="match status" value="1"/>
</dbReference>
<dbReference type="GO" id="GO:0043130">
    <property type="term" value="F:ubiquitin binding"/>
    <property type="evidence" value="ECO:0007669"/>
    <property type="project" value="TreeGrafter"/>
</dbReference>
<dbReference type="Gene3D" id="3.30.40.10">
    <property type="entry name" value="Zinc/RING finger domain, C3HC4 (zinc finger)"/>
    <property type="match status" value="1"/>
</dbReference>
<feature type="domain" description="C3H1-type" evidence="9">
    <location>
        <begin position="60"/>
        <end position="87"/>
    </location>
</feature>
<dbReference type="EMBL" id="KE145360">
    <property type="protein sequence ID" value="EPE32099.1"/>
    <property type="molecule type" value="Genomic_DNA"/>
</dbReference>
<feature type="zinc finger region" description="C3H1-type" evidence="8">
    <location>
        <begin position="1"/>
        <end position="26"/>
    </location>
</feature>
<dbReference type="Proteomes" id="UP000016922">
    <property type="component" value="Unassembled WGS sequence"/>
</dbReference>
<dbReference type="Gene3D" id="1.20.120.1750">
    <property type="match status" value="1"/>
</dbReference>
<dbReference type="CDD" id="cd22585">
    <property type="entry name" value="Rcat_RBR_DEAH12-like"/>
    <property type="match status" value="1"/>
</dbReference>
<gene>
    <name evidence="11" type="ORF">GLAREA_12181</name>
</gene>
<dbReference type="SUPFAM" id="SSF57850">
    <property type="entry name" value="RING/U-box"/>
    <property type="match status" value="2"/>
</dbReference>
<dbReference type="Gene3D" id="4.10.1000.10">
    <property type="entry name" value="Zinc finger, CCCH-type"/>
    <property type="match status" value="2"/>
</dbReference>
<keyword evidence="3 8" id="KW-0479">Metal-binding</keyword>
<dbReference type="InterPro" id="IPR000571">
    <property type="entry name" value="Znf_CCCH"/>
</dbReference>
<feature type="zinc finger region" description="C3H1-type" evidence="8">
    <location>
        <begin position="60"/>
        <end position="87"/>
    </location>
</feature>
<dbReference type="GO" id="GO:0004842">
    <property type="term" value="F:ubiquitin-protein transferase activity"/>
    <property type="evidence" value="ECO:0007669"/>
    <property type="project" value="TreeGrafter"/>
</dbReference>
<keyword evidence="5 8" id="KW-0863">Zinc-finger</keyword>